<accession>A0A5N6QBA3</accession>
<protein>
    <submittedName>
        <fullName evidence="1">Uncharacterized protein</fullName>
    </submittedName>
</protein>
<keyword evidence="2" id="KW-1185">Reference proteome</keyword>
<sequence length="76" mass="7943">MENSQDLCNVEGDGDARKATACTSSASSVSSGGSGFRLFGRQASVHQCMGGGKGKIFLTYSFISEVQFASFAFGFL</sequence>
<organism evidence="1 2">
    <name type="scientific">Carpinus fangiana</name>
    <dbReference type="NCBI Taxonomy" id="176857"/>
    <lineage>
        <taxon>Eukaryota</taxon>
        <taxon>Viridiplantae</taxon>
        <taxon>Streptophyta</taxon>
        <taxon>Embryophyta</taxon>
        <taxon>Tracheophyta</taxon>
        <taxon>Spermatophyta</taxon>
        <taxon>Magnoliopsida</taxon>
        <taxon>eudicotyledons</taxon>
        <taxon>Gunneridae</taxon>
        <taxon>Pentapetalae</taxon>
        <taxon>rosids</taxon>
        <taxon>fabids</taxon>
        <taxon>Fagales</taxon>
        <taxon>Betulaceae</taxon>
        <taxon>Carpinus</taxon>
    </lineage>
</organism>
<name>A0A5N6QBA3_9ROSI</name>
<evidence type="ECO:0000313" key="2">
    <source>
        <dbReference type="Proteomes" id="UP000327013"/>
    </source>
</evidence>
<gene>
    <name evidence="1" type="ORF">FH972_001221</name>
</gene>
<reference evidence="1 2" key="1">
    <citation type="submission" date="2019-06" db="EMBL/GenBank/DDBJ databases">
        <title>A chromosomal-level reference genome of Carpinus fangiana (Coryloideae, Betulaceae).</title>
        <authorList>
            <person name="Yang X."/>
            <person name="Wang Z."/>
            <person name="Zhang L."/>
            <person name="Hao G."/>
            <person name="Liu J."/>
            <person name="Yang Y."/>
        </authorList>
    </citation>
    <scope>NUCLEOTIDE SEQUENCE [LARGE SCALE GENOMIC DNA]</scope>
    <source>
        <strain evidence="1">Cfa_2016G</strain>
        <tissue evidence="1">Leaf</tissue>
    </source>
</reference>
<dbReference type="AlphaFoldDB" id="A0A5N6QBA3"/>
<dbReference type="EMBL" id="CM017321">
    <property type="protein sequence ID" value="KAE7996506.1"/>
    <property type="molecule type" value="Genomic_DNA"/>
</dbReference>
<dbReference type="Proteomes" id="UP000327013">
    <property type="component" value="Chromosome 1"/>
</dbReference>
<evidence type="ECO:0000313" key="1">
    <source>
        <dbReference type="EMBL" id="KAE7996506.1"/>
    </source>
</evidence>
<dbReference type="OrthoDB" id="567788at2759"/>
<proteinExistence type="predicted"/>